<dbReference type="OrthoDB" id="2390474at2759"/>
<evidence type="ECO:0000313" key="2">
    <source>
        <dbReference type="EMBL" id="CAG8601402.1"/>
    </source>
</evidence>
<keyword evidence="1" id="KW-1133">Transmembrane helix</keyword>
<keyword evidence="1" id="KW-0812">Transmembrane</keyword>
<gene>
    <name evidence="2" type="ORF">ALEPTO_LOCUS8163</name>
</gene>
<comment type="caution">
    <text evidence="2">The sequence shown here is derived from an EMBL/GenBank/DDBJ whole genome shotgun (WGS) entry which is preliminary data.</text>
</comment>
<reference evidence="2" key="1">
    <citation type="submission" date="2021-06" db="EMBL/GenBank/DDBJ databases">
        <authorList>
            <person name="Kallberg Y."/>
            <person name="Tangrot J."/>
            <person name="Rosling A."/>
        </authorList>
    </citation>
    <scope>NUCLEOTIDE SEQUENCE</scope>
    <source>
        <strain evidence="2">FL130A</strain>
    </source>
</reference>
<feature type="transmembrane region" description="Helical" evidence="1">
    <location>
        <begin position="177"/>
        <end position="202"/>
    </location>
</feature>
<evidence type="ECO:0000313" key="3">
    <source>
        <dbReference type="Proteomes" id="UP000789508"/>
    </source>
</evidence>
<keyword evidence="1" id="KW-0472">Membrane</keyword>
<accession>A0A9N9CJQ3</accession>
<dbReference type="Proteomes" id="UP000789508">
    <property type="component" value="Unassembled WGS sequence"/>
</dbReference>
<name>A0A9N9CJQ3_9GLOM</name>
<proteinExistence type="predicted"/>
<feature type="transmembrane region" description="Helical" evidence="1">
    <location>
        <begin position="15"/>
        <end position="34"/>
    </location>
</feature>
<dbReference type="EMBL" id="CAJVPS010004251">
    <property type="protein sequence ID" value="CAG8601402.1"/>
    <property type="molecule type" value="Genomic_DNA"/>
</dbReference>
<feature type="transmembrane region" description="Helical" evidence="1">
    <location>
        <begin position="41"/>
        <end position="63"/>
    </location>
</feature>
<keyword evidence="3" id="KW-1185">Reference proteome</keyword>
<evidence type="ECO:0000256" key="1">
    <source>
        <dbReference type="SAM" id="Phobius"/>
    </source>
</evidence>
<feature type="transmembrane region" description="Helical" evidence="1">
    <location>
        <begin position="214"/>
        <end position="234"/>
    </location>
</feature>
<dbReference type="AlphaFoldDB" id="A0A9N9CJQ3"/>
<sequence>MDSFLAFVHHLLEPIPQYVLGCLPALATIGAAPMENFLHKLIWVAICLGCPFTGLFYTCIIPNDELPIFWLPKIWHHSASMLRLEEECTANASVLERLSSLASLYYISIGIIAGISRALGPSFCEDWPYIPMALSWTLPAIFRRIVHGKLLVRDPRKKLGNRRKIFVRKFEHEEYKVFIHTQVVITALASTTVPWLTVLLAYYTPPIGYFCRSIYLTVICSIWSFNNIVGYIHHWLEEKNKIADQIIAVWFFICGVMIAILLFFLVLLSKQPSWWVNLFGNACASCNSM</sequence>
<protein>
    <submittedName>
        <fullName evidence="2">6777_t:CDS:1</fullName>
    </submittedName>
</protein>
<organism evidence="2 3">
    <name type="scientific">Ambispora leptoticha</name>
    <dbReference type="NCBI Taxonomy" id="144679"/>
    <lineage>
        <taxon>Eukaryota</taxon>
        <taxon>Fungi</taxon>
        <taxon>Fungi incertae sedis</taxon>
        <taxon>Mucoromycota</taxon>
        <taxon>Glomeromycotina</taxon>
        <taxon>Glomeromycetes</taxon>
        <taxon>Archaeosporales</taxon>
        <taxon>Ambisporaceae</taxon>
        <taxon>Ambispora</taxon>
    </lineage>
</organism>
<feature type="transmembrane region" description="Helical" evidence="1">
    <location>
        <begin position="246"/>
        <end position="268"/>
    </location>
</feature>